<dbReference type="Pfam" id="PF12838">
    <property type="entry name" value="Fer4_7"/>
    <property type="match status" value="1"/>
</dbReference>
<gene>
    <name evidence="10" type="primary">aroK</name>
    <name evidence="12" type="ORF">HNQ81_000331</name>
</gene>
<sequence>MDTRHNNSENIILTGFMGTGKTTVGKILAARLEREFVDTDSLIEQRQGRTIPQIFSELGEPAFRRLEAELAQELGQRQGLVISTGGRFMLDPDNVKALSRSGRVFCLVATPQEILARISRDTAHCRPLLEVADPGKQIVDLLEERKRGYQRFVKIKTSGKSPDQISDELLALMARTNLNFPVHGDKERIMARKKLKEHLINREWCKGCGICVRFCPKKVLELDTMEKAVAVRPEDCICCRLCELRCPDLAIEIVVEDENDE</sequence>
<keyword evidence="6 10" id="KW-0067">ATP-binding</keyword>
<comment type="pathway">
    <text evidence="10">Metabolic intermediate biosynthesis; chorismate biosynthesis; chorismate from D-erythrose 4-phosphate and phosphoenolpyruvate: step 5/7.</text>
</comment>
<dbReference type="CDD" id="cd00464">
    <property type="entry name" value="SK"/>
    <property type="match status" value="1"/>
</dbReference>
<evidence type="ECO:0000256" key="2">
    <source>
        <dbReference type="ARBA" id="ARBA00022679"/>
    </source>
</evidence>
<dbReference type="Proteomes" id="UP000539642">
    <property type="component" value="Unassembled WGS sequence"/>
</dbReference>
<comment type="similarity">
    <text evidence="10">Belongs to the shikimate kinase family.</text>
</comment>
<dbReference type="AlphaFoldDB" id="A0A840UTC8"/>
<dbReference type="InterPro" id="IPR027417">
    <property type="entry name" value="P-loop_NTPase"/>
</dbReference>
<feature type="binding site" evidence="10">
    <location>
        <position position="22"/>
    </location>
    <ligand>
        <name>Mg(2+)</name>
        <dbReference type="ChEBI" id="CHEBI:18420"/>
    </ligand>
</feature>
<evidence type="ECO:0000256" key="9">
    <source>
        <dbReference type="ARBA" id="ARBA00023141"/>
    </source>
</evidence>
<dbReference type="InterPro" id="IPR031322">
    <property type="entry name" value="Shikimate/glucono_kinase"/>
</dbReference>
<dbReference type="Gene3D" id="3.40.50.300">
    <property type="entry name" value="P-loop containing nucleotide triphosphate hydrolases"/>
    <property type="match status" value="1"/>
</dbReference>
<keyword evidence="7" id="KW-0408">Iron</keyword>
<dbReference type="PRINTS" id="PR01100">
    <property type="entry name" value="SHIKIMTKNASE"/>
</dbReference>
<dbReference type="PROSITE" id="PS51379">
    <property type="entry name" value="4FE4S_FER_2"/>
    <property type="match status" value="2"/>
</dbReference>
<dbReference type="UniPathway" id="UPA00053">
    <property type="reaction ID" value="UER00088"/>
</dbReference>
<comment type="subcellular location">
    <subcellularLocation>
        <location evidence="10">Cytoplasm</location>
    </subcellularLocation>
</comment>
<keyword evidence="9 10" id="KW-0057">Aromatic amino acid biosynthesis</keyword>
<dbReference type="InterPro" id="IPR017900">
    <property type="entry name" value="4Fe4S_Fe_S_CS"/>
</dbReference>
<dbReference type="GO" id="GO:0005524">
    <property type="term" value="F:ATP binding"/>
    <property type="evidence" value="ECO:0007669"/>
    <property type="project" value="UniProtKB-UniRule"/>
</dbReference>
<keyword evidence="3 10" id="KW-0479">Metal-binding</keyword>
<comment type="cofactor">
    <cofactor evidence="10">
        <name>Mg(2+)</name>
        <dbReference type="ChEBI" id="CHEBI:18420"/>
    </cofactor>
    <text evidence="10">Binds 1 Mg(2+) ion per subunit.</text>
</comment>
<comment type="caution">
    <text evidence="10">Lacks conserved residue(s) required for the propagation of feature annotation.</text>
</comment>
<dbReference type="SUPFAM" id="SSF54862">
    <property type="entry name" value="4Fe-4S ferredoxins"/>
    <property type="match status" value="1"/>
</dbReference>
<keyword evidence="2 10" id="KW-0808">Transferase</keyword>
<dbReference type="PANTHER" id="PTHR21087:SF16">
    <property type="entry name" value="SHIKIMATE KINASE 1, CHLOROPLASTIC"/>
    <property type="match status" value="1"/>
</dbReference>
<evidence type="ECO:0000256" key="6">
    <source>
        <dbReference type="ARBA" id="ARBA00022840"/>
    </source>
</evidence>
<dbReference type="GO" id="GO:0009423">
    <property type="term" value="P:chorismate biosynthetic process"/>
    <property type="evidence" value="ECO:0007669"/>
    <property type="project" value="UniProtKB-UniRule"/>
</dbReference>
<feature type="binding site" evidence="10">
    <location>
        <begin position="18"/>
        <end position="23"/>
    </location>
    <ligand>
        <name>ATP</name>
        <dbReference type="ChEBI" id="CHEBI:30616"/>
    </ligand>
</feature>
<name>A0A840UTC8_9BACT</name>
<dbReference type="GO" id="GO:0005829">
    <property type="term" value="C:cytosol"/>
    <property type="evidence" value="ECO:0007669"/>
    <property type="project" value="TreeGrafter"/>
</dbReference>
<dbReference type="SUPFAM" id="SSF52540">
    <property type="entry name" value="P-loop containing nucleoside triphosphate hydrolases"/>
    <property type="match status" value="1"/>
</dbReference>
<dbReference type="GO" id="GO:0051536">
    <property type="term" value="F:iron-sulfur cluster binding"/>
    <property type="evidence" value="ECO:0007669"/>
    <property type="project" value="UniProtKB-KW"/>
</dbReference>
<keyword evidence="4 10" id="KW-0547">Nucleotide-binding</keyword>
<dbReference type="InterPro" id="IPR017896">
    <property type="entry name" value="4Fe4S_Fe-S-bd"/>
</dbReference>
<evidence type="ECO:0000256" key="5">
    <source>
        <dbReference type="ARBA" id="ARBA00022777"/>
    </source>
</evidence>
<evidence type="ECO:0000256" key="3">
    <source>
        <dbReference type="ARBA" id="ARBA00022723"/>
    </source>
</evidence>
<feature type="binding site" evidence="10">
    <location>
        <position position="145"/>
    </location>
    <ligand>
        <name>substrate</name>
    </ligand>
</feature>
<evidence type="ECO:0000256" key="7">
    <source>
        <dbReference type="ARBA" id="ARBA00023004"/>
    </source>
</evidence>
<evidence type="ECO:0000256" key="8">
    <source>
        <dbReference type="ARBA" id="ARBA00023014"/>
    </source>
</evidence>
<dbReference type="EC" id="2.7.1.71" evidence="10"/>
<proteinExistence type="inferred from homology"/>
<keyword evidence="1 10" id="KW-0028">Amino-acid biosynthesis</keyword>
<dbReference type="HAMAP" id="MF_00109">
    <property type="entry name" value="Shikimate_kinase"/>
    <property type="match status" value="1"/>
</dbReference>
<evidence type="ECO:0000256" key="1">
    <source>
        <dbReference type="ARBA" id="ARBA00022605"/>
    </source>
</evidence>
<evidence type="ECO:0000256" key="4">
    <source>
        <dbReference type="ARBA" id="ARBA00022741"/>
    </source>
</evidence>
<feature type="binding site" evidence="10">
    <location>
        <position position="64"/>
    </location>
    <ligand>
        <name>substrate</name>
    </ligand>
</feature>
<protein>
    <recommendedName>
        <fullName evidence="10">Shikimate kinase</fullName>
        <shortName evidence="10">SK</shortName>
        <ecNumber evidence="10">2.7.1.71</ecNumber>
    </recommendedName>
</protein>
<feature type="binding site" evidence="10">
    <location>
        <position position="126"/>
    </location>
    <ligand>
        <name>ATP</name>
        <dbReference type="ChEBI" id="CHEBI:30616"/>
    </ligand>
</feature>
<keyword evidence="10" id="KW-0460">Magnesium</keyword>
<evidence type="ECO:0000256" key="10">
    <source>
        <dbReference type="HAMAP-Rule" id="MF_00109"/>
    </source>
</evidence>
<comment type="catalytic activity">
    <reaction evidence="10">
        <text>shikimate + ATP = 3-phosphoshikimate + ADP + H(+)</text>
        <dbReference type="Rhea" id="RHEA:13121"/>
        <dbReference type="ChEBI" id="CHEBI:15378"/>
        <dbReference type="ChEBI" id="CHEBI:30616"/>
        <dbReference type="ChEBI" id="CHEBI:36208"/>
        <dbReference type="ChEBI" id="CHEBI:145989"/>
        <dbReference type="ChEBI" id="CHEBI:456216"/>
        <dbReference type="EC" id="2.7.1.71"/>
    </reaction>
</comment>
<comment type="function">
    <text evidence="10">Catalyzes the specific phosphorylation of the 3-hydroxyl group of shikimic acid using ATP as a cosubstrate.</text>
</comment>
<dbReference type="PROSITE" id="PS00198">
    <property type="entry name" value="4FE4S_FER_1"/>
    <property type="match status" value="1"/>
</dbReference>
<evidence type="ECO:0000313" key="12">
    <source>
        <dbReference type="EMBL" id="MBB5346624.1"/>
    </source>
</evidence>
<dbReference type="PANTHER" id="PTHR21087">
    <property type="entry name" value="SHIKIMATE KINASE"/>
    <property type="match status" value="1"/>
</dbReference>
<dbReference type="InterPro" id="IPR000623">
    <property type="entry name" value="Shikimate_kinase/TSH1"/>
</dbReference>
<accession>A0A840UTC8</accession>
<dbReference type="Pfam" id="PF01202">
    <property type="entry name" value="SKI"/>
    <property type="match status" value="1"/>
</dbReference>
<dbReference type="EMBL" id="JACHEO010000001">
    <property type="protein sequence ID" value="MBB5346624.1"/>
    <property type="molecule type" value="Genomic_DNA"/>
</dbReference>
<feature type="binding site" evidence="10">
    <location>
        <position position="40"/>
    </location>
    <ligand>
        <name>substrate</name>
    </ligand>
</feature>
<feature type="domain" description="4Fe-4S ferredoxin-type" evidence="11">
    <location>
        <begin position="196"/>
        <end position="225"/>
    </location>
</feature>
<feature type="domain" description="4Fe-4S ferredoxin-type" evidence="11">
    <location>
        <begin position="227"/>
        <end position="256"/>
    </location>
</feature>
<keyword evidence="5 10" id="KW-0418">Kinase</keyword>
<dbReference type="RefSeq" id="WP_183347619.1">
    <property type="nucleotide sequence ID" value="NZ_JACHEO010000001.1"/>
</dbReference>
<dbReference type="GO" id="GO:0009073">
    <property type="term" value="P:aromatic amino acid family biosynthetic process"/>
    <property type="evidence" value="ECO:0007669"/>
    <property type="project" value="UniProtKB-KW"/>
</dbReference>
<evidence type="ECO:0000313" key="13">
    <source>
        <dbReference type="Proteomes" id="UP000539642"/>
    </source>
</evidence>
<evidence type="ECO:0000259" key="11">
    <source>
        <dbReference type="PROSITE" id="PS51379"/>
    </source>
</evidence>
<keyword evidence="10" id="KW-0963">Cytoplasm</keyword>
<dbReference type="GO" id="GO:0000287">
    <property type="term" value="F:magnesium ion binding"/>
    <property type="evidence" value="ECO:0007669"/>
    <property type="project" value="UniProtKB-UniRule"/>
</dbReference>
<comment type="caution">
    <text evidence="12">The sequence shown here is derived from an EMBL/GenBank/DDBJ whole genome shotgun (WGS) entry which is preliminary data.</text>
</comment>
<feature type="binding site" evidence="10">
    <location>
        <position position="86"/>
    </location>
    <ligand>
        <name>substrate</name>
    </ligand>
</feature>
<dbReference type="GO" id="GO:0008652">
    <property type="term" value="P:amino acid biosynthetic process"/>
    <property type="evidence" value="ECO:0007669"/>
    <property type="project" value="UniProtKB-KW"/>
</dbReference>
<reference evidence="12 13" key="1">
    <citation type="submission" date="2020-08" db="EMBL/GenBank/DDBJ databases">
        <title>Genomic Encyclopedia of Type Strains, Phase IV (KMG-IV): sequencing the most valuable type-strain genomes for metagenomic binning, comparative biology and taxonomic classification.</title>
        <authorList>
            <person name="Goeker M."/>
        </authorList>
    </citation>
    <scope>NUCLEOTIDE SEQUENCE [LARGE SCALE GENOMIC DNA]</scope>
    <source>
        <strain evidence="12 13">DSM 28570</strain>
    </source>
</reference>
<keyword evidence="8" id="KW-0411">Iron-sulfur</keyword>
<comment type="subunit">
    <text evidence="10">Monomer.</text>
</comment>
<dbReference type="Gene3D" id="3.30.70.20">
    <property type="match status" value="1"/>
</dbReference>
<dbReference type="GO" id="GO:0004765">
    <property type="term" value="F:shikimate kinase activity"/>
    <property type="evidence" value="ECO:0007669"/>
    <property type="project" value="UniProtKB-UniRule"/>
</dbReference>
<organism evidence="12 13">
    <name type="scientific">Desulfoprunum benzoelyticum</name>
    <dbReference type="NCBI Taxonomy" id="1506996"/>
    <lineage>
        <taxon>Bacteria</taxon>
        <taxon>Pseudomonadati</taxon>
        <taxon>Thermodesulfobacteriota</taxon>
        <taxon>Desulfobulbia</taxon>
        <taxon>Desulfobulbales</taxon>
        <taxon>Desulfobulbaceae</taxon>
        <taxon>Desulfoprunum</taxon>
    </lineage>
</organism>
<keyword evidence="13" id="KW-1185">Reference proteome</keyword>